<evidence type="ECO:0000313" key="14">
    <source>
        <dbReference type="Proteomes" id="UP000030745"/>
    </source>
</evidence>
<reference evidence="13 14" key="1">
    <citation type="journal article" date="2013" name="PLoS Genet.">
        <title>Distinctive expansion of potential virulence genes in the genome of the oomycete fish pathogen Saprolegnia parasitica.</title>
        <authorList>
            <person name="Jiang R.H."/>
            <person name="de Bruijn I."/>
            <person name="Haas B.J."/>
            <person name="Belmonte R."/>
            <person name="Lobach L."/>
            <person name="Christie J."/>
            <person name="van den Ackerveken G."/>
            <person name="Bottin A."/>
            <person name="Bulone V."/>
            <person name="Diaz-Moreno S.M."/>
            <person name="Dumas B."/>
            <person name="Fan L."/>
            <person name="Gaulin E."/>
            <person name="Govers F."/>
            <person name="Grenville-Briggs L.J."/>
            <person name="Horner N.R."/>
            <person name="Levin J.Z."/>
            <person name="Mammella M."/>
            <person name="Meijer H.J."/>
            <person name="Morris P."/>
            <person name="Nusbaum C."/>
            <person name="Oome S."/>
            <person name="Phillips A.J."/>
            <person name="van Rooyen D."/>
            <person name="Rzeszutek E."/>
            <person name="Saraiva M."/>
            <person name="Secombes C.J."/>
            <person name="Seidl M.F."/>
            <person name="Snel B."/>
            <person name="Stassen J.H."/>
            <person name="Sykes S."/>
            <person name="Tripathy S."/>
            <person name="van den Berg H."/>
            <person name="Vega-Arreguin J.C."/>
            <person name="Wawra S."/>
            <person name="Young S.K."/>
            <person name="Zeng Q."/>
            <person name="Dieguez-Uribeondo J."/>
            <person name="Russ C."/>
            <person name="Tyler B.M."/>
            <person name="van West P."/>
        </authorList>
    </citation>
    <scope>NUCLEOTIDE SEQUENCE [LARGE SCALE GENOMIC DNA]</scope>
    <source>
        <strain evidence="13 14">CBS 223.65</strain>
    </source>
</reference>
<name>A0A067C743_SAPPC</name>
<dbReference type="EMBL" id="KK583225">
    <property type="protein sequence ID" value="KDO26313.1"/>
    <property type="molecule type" value="Genomic_DNA"/>
</dbReference>
<keyword evidence="9" id="KW-0325">Glycoprotein</keyword>
<dbReference type="GO" id="GO:0060170">
    <property type="term" value="C:ciliary membrane"/>
    <property type="evidence" value="ECO:0007669"/>
    <property type="project" value="UniProtKB-SubCell"/>
</dbReference>
<dbReference type="Pfam" id="PF10149">
    <property type="entry name" value="TM231"/>
    <property type="match status" value="1"/>
</dbReference>
<evidence type="ECO:0000256" key="8">
    <source>
        <dbReference type="ARBA" id="ARBA00023136"/>
    </source>
</evidence>
<dbReference type="AlphaFoldDB" id="A0A067C743"/>
<dbReference type="PANTHER" id="PTHR14605:SF1">
    <property type="entry name" value="TRANSMEMBRANE PROTEIN 231"/>
    <property type="match status" value="1"/>
</dbReference>
<evidence type="ECO:0000256" key="10">
    <source>
        <dbReference type="ARBA" id="ARBA00023273"/>
    </source>
</evidence>
<dbReference type="VEuPathDB" id="FungiDB:SPRG_08386"/>
<evidence type="ECO:0000256" key="1">
    <source>
        <dbReference type="ARBA" id="ARBA00004272"/>
    </source>
</evidence>
<evidence type="ECO:0000256" key="11">
    <source>
        <dbReference type="ARBA" id="ARBA00024803"/>
    </source>
</evidence>
<dbReference type="InterPro" id="IPR019306">
    <property type="entry name" value="TMEM231"/>
</dbReference>
<dbReference type="PANTHER" id="PTHR14605">
    <property type="entry name" value="CHST5 PROTEIN"/>
    <property type="match status" value="1"/>
</dbReference>
<comment type="function">
    <text evidence="11">Transmembrane component of the tectonic-like complex, a complex localized at the transition zone of primary cilia and acting as a barrier that prevents diffusion of transmembrane proteins between the cilia and plasma membranes. Required for ciliogenesis and sonic hedgehog/SHH signaling.</text>
</comment>
<evidence type="ECO:0000256" key="7">
    <source>
        <dbReference type="ARBA" id="ARBA00023069"/>
    </source>
</evidence>
<accession>A0A067C743</accession>
<evidence type="ECO:0000256" key="12">
    <source>
        <dbReference type="SAM" id="Phobius"/>
    </source>
</evidence>
<organism evidence="13 14">
    <name type="scientific">Saprolegnia parasitica (strain CBS 223.65)</name>
    <dbReference type="NCBI Taxonomy" id="695850"/>
    <lineage>
        <taxon>Eukaryota</taxon>
        <taxon>Sar</taxon>
        <taxon>Stramenopiles</taxon>
        <taxon>Oomycota</taxon>
        <taxon>Saprolegniomycetes</taxon>
        <taxon>Saprolegniales</taxon>
        <taxon>Saprolegniaceae</taxon>
        <taxon>Saprolegnia</taxon>
    </lineage>
</organism>
<dbReference type="GO" id="GO:0060271">
    <property type="term" value="P:cilium assembly"/>
    <property type="evidence" value="ECO:0007669"/>
    <property type="project" value="TreeGrafter"/>
</dbReference>
<dbReference type="GO" id="GO:0035869">
    <property type="term" value="C:ciliary transition zone"/>
    <property type="evidence" value="ECO:0007669"/>
    <property type="project" value="TreeGrafter"/>
</dbReference>
<evidence type="ECO:0000256" key="4">
    <source>
        <dbReference type="ARBA" id="ARBA00022475"/>
    </source>
</evidence>
<keyword evidence="5 12" id="KW-0812">Transmembrane</keyword>
<evidence type="ECO:0000256" key="2">
    <source>
        <dbReference type="ARBA" id="ARBA00009082"/>
    </source>
</evidence>
<dbReference type="Proteomes" id="UP000030745">
    <property type="component" value="Unassembled WGS sequence"/>
</dbReference>
<comment type="subcellular location">
    <subcellularLocation>
        <location evidence="1">Cell projection</location>
        <location evidence="1">Cilium membrane</location>
        <topology evidence="1">Multi-pass membrane protein</topology>
    </subcellularLocation>
</comment>
<evidence type="ECO:0000256" key="6">
    <source>
        <dbReference type="ARBA" id="ARBA00022989"/>
    </source>
</evidence>
<keyword evidence="6 12" id="KW-1133">Transmembrane helix</keyword>
<keyword evidence="7" id="KW-0969">Cilium</keyword>
<keyword evidence="4" id="KW-1003">Cell membrane</keyword>
<comment type="similarity">
    <text evidence="2">Belongs to the TMEM231 family.</text>
</comment>
<keyword evidence="10" id="KW-0966">Cell projection</keyword>
<dbReference type="OrthoDB" id="426438at2759"/>
<evidence type="ECO:0000313" key="13">
    <source>
        <dbReference type="EMBL" id="KDO26313.1"/>
    </source>
</evidence>
<feature type="transmembrane region" description="Helical" evidence="12">
    <location>
        <begin position="20"/>
        <end position="41"/>
    </location>
</feature>
<sequence length="266" mass="29765">MRPVYHEPVARVYYGNVCSPAYLLSWLAWLTTLLLPLLLVYDASTFWPRSVAYREQPHVQYMYQTLLLIEGTARDDDGKESVFSGFWSTLPTNVNQLAGDALRPGQIQSFFDDDNRDGLLDRVSIEVAIAVHAGESVHKASLLVIFNATVQTHAQLSMDVMALVSHASPLPGSVLYTVGDLALSFKRPLPLTTTCAMPYAADALLNVSSLHHADDLRLEQFMLRQTRRENRAHVTNQEHVWIQDASVDPRRFVMNATLSVPVTDIS</sequence>
<dbReference type="KEGG" id="spar:SPRG_08386"/>
<keyword evidence="14" id="KW-1185">Reference proteome</keyword>
<dbReference type="GeneID" id="24130608"/>
<evidence type="ECO:0000256" key="3">
    <source>
        <dbReference type="ARBA" id="ARBA00015087"/>
    </source>
</evidence>
<dbReference type="STRING" id="695850.A0A067C743"/>
<evidence type="ECO:0000256" key="9">
    <source>
        <dbReference type="ARBA" id="ARBA00023180"/>
    </source>
</evidence>
<keyword evidence="8 12" id="KW-0472">Membrane</keyword>
<proteinExistence type="inferred from homology"/>
<dbReference type="RefSeq" id="XP_012203013.1">
    <property type="nucleotide sequence ID" value="XM_012347623.1"/>
</dbReference>
<dbReference type="OMA" id="FANELYV"/>
<dbReference type="GO" id="GO:0032880">
    <property type="term" value="P:regulation of protein localization"/>
    <property type="evidence" value="ECO:0007669"/>
    <property type="project" value="TreeGrafter"/>
</dbReference>
<evidence type="ECO:0000256" key="5">
    <source>
        <dbReference type="ARBA" id="ARBA00022692"/>
    </source>
</evidence>
<protein>
    <recommendedName>
        <fullName evidence="3">Transmembrane protein 231</fullName>
    </recommendedName>
</protein>
<gene>
    <name evidence="13" type="ORF">SPRG_08386</name>
</gene>